<feature type="domain" description="Glycosyl hydrolase family 31 C-terminal" evidence="5">
    <location>
        <begin position="609"/>
        <end position="696"/>
    </location>
</feature>
<dbReference type="PANTHER" id="PTHR43863:SF2">
    <property type="entry name" value="MALTASE-GLUCOAMYLASE"/>
    <property type="match status" value="1"/>
</dbReference>
<proteinExistence type="inferred from homology"/>
<gene>
    <name evidence="6" type="ORF">LKD45_01605</name>
</gene>
<dbReference type="InterPro" id="IPR048395">
    <property type="entry name" value="Glyco_hydro_31_C"/>
</dbReference>
<name>A0AAE3AV85_9FIRM</name>
<organism evidence="6 7">
    <name type="scientific">Gallintestinimicrobium propionicum</name>
    <dbReference type="NCBI Taxonomy" id="2981770"/>
    <lineage>
        <taxon>Bacteria</taxon>
        <taxon>Bacillati</taxon>
        <taxon>Bacillota</taxon>
        <taxon>Clostridia</taxon>
        <taxon>Lachnospirales</taxon>
        <taxon>Lachnospiraceae</taxon>
        <taxon>Gallintestinimicrobium</taxon>
    </lineage>
</organism>
<dbReference type="InterPro" id="IPR013780">
    <property type="entry name" value="Glyco_hydro_b"/>
</dbReference>
<keyword evidence="2" id="KW-0378">Hydrolase</keyword>
<dbReference type="InterPro" id="IPR051816">
    <property type="entry name" value="Glycosyl_Hydrolase_31"/>
</dbReference>
<dbReference type="Pfam" id="PF01055">
    <property type="entry name" value="Glyco_hydro_31_2nd"/>
    <property type="match status" value="1"/>
</dbReference>
<dbReference type="InterPro" id="IPR017853">
    <property type="entry name" value="GH"/>
</dbReference>
<evidence type="ECO:0000259" key="3">
    <source>
        <dbReference type="Pfam" id="PF01055"/>
    </source>
</evidence>
<dbReference type="AlphaFoldDB" id="A0AAE3AV85"/>
<dbReference type="EMBL" id="JAJEQF010000002">
    <property type="protein sequence ID" value="MCC2166403.1"/>
    <property type="molecule type" value="Genomic_DNA"/>
</dbReference>
<dbReference type="GO" id="GO:0004553">
    <property type="term" value="F:hydrolase activity, hydrolyzing O-glycosyl compounds"/>
    <property type="evidence" value="ECO:0007669"/>
    <property type="project" value="InterPro"/>
</dbReference>
<dbReference type="InterPro" id="IPR025887">
    <property type="entry name" value="Glyco_hydro_31_N_dom"/>
</dbReference>
<evidence type="ECO:0000259" key="4">
    <source>
        <dbReference type="Pfam" id="PF13802"/>
    </source>
</evidence>
<dbReference type="Gene3D" id="3.20.20.80">
    <property type="entry name" value="Glycosidases"/>
    <property type="match status" value="1"/>
</dbReference>
<dbReference type="Proteomes" id="UP001199355">
    <property type="component" value="Unassembled WGS sequence"/>
</dbReference>
<protein>
    <submittedName>
        <fullName evidence="6">DUF4968 domain-containing protein</fullName>
    </submittedName>
</protein>
<dbReference type="RefSeq" id="WP_308727557.1">
    <property type="nucleotide sequence ID" value="NZ_JAJEQF010000002.1"/>
</dbReference>
<dbReference type="Pfam" id="PF13802">
    <property type="entry name" value="Gal_mutarotas_2"/>
    <property type="match status" value="1"/>
</dbReference>
<dbReference type="PANTHER" id="PTHR43863">
    <property type="entry name" value="HYDROLASE, PUTATIVE (AFU_ORTHOLOGUE AFUA_1G03140)-RELATED"/>
    <property type="match status" value="1"/>
</dbReference>
<dbReference type="SUPFAM" id="SSF74650">
    <property type="entry name" value="Galactose mutarotase-like"/>
    <property type="match status" value="1"/>
</dbReference>
<dbReference type="Gene3D" id="2.60.40.1760">
    <property type="entry name" value="glycosyl hydrolase (family 31)"/>
    <property type="match status" value="1"/>
</dbReference>
<evidence type="ECO:0000313" key="7">
    <source>
        <dbReference type="Proteomes" id="UP001199355"/>
    </source>
</evidence>
<dbReference type="InterPro" id="IPR011013">
    <property type="entry name" value="Gal_mutarotase_sf_dom"/>
</dbReference>
<feature type="domain" description="Glycoside hydrolase family 31 N-terminal" evidence="4">
    <location>
        <begin position="54"/>
        <end position="233"/>
    </location>
</feature>
<keyword evidence="7" id="KW-1185">Reference proteome</keyword>
<dbReference type="InterPro" id="IPR000322">
    <property type="entry name" value="Glyco_hydro_31_TIM"/>
</dbReference>
<evidence type="ECO:0000256" key="1">
    <source>
        <dbReference type="ARBA" id="ARBA00007806"/>
    </source>
</evidence>
<feature type="domain" description="Glycoside hydrolase family 31 TIM barrel" evidence="3">
    <location>
        <begin position="278"/>
        <end position="600"/>
    </location>
</feature>
<dbReference type="GO" id="GO:0005975">
    <property type="term" value="P:carbohydrate metabolic process"/>
    <property type="evidence" value="ECO:0007669"/>
    <property type="project" value="InterPro"/>
</dbReference>
<evidence type="ECO:0000313" key="6">
    <source>
        <dbReference type="EMBL" id="MCC2166403.1"/>
    </source>
</evidence>
<dbReference type="CDD" id="cd06593">
    <property type="entry name" value="GH31_xylosidase_YicI"/>
    <property type="match status" value="1"/>
</dbReference>
<comment type="similarity">
    <text evidence="1 2">Belongs to the glycosyl hydrolase 31 family.</text>
</comment>
<dbReference type="SUPFAM" id="SSF51011">
    <property type="entry name" value="Glycosyl hydrolase domain"/>
    <property type="match status" value="1"/>
</dbReference>
<dbReference type="SUPFAM" id="SSF51445">
    <property type="entry name" value="(Trans)glycosidases"/>
    <property type="match status" value="1"/>
</dbReference>
<evidence type="ECO:0000259" key="5">
    <source>
        <dbReference type="Pfam" id="PF21365"/>
    </source>
</evidence>
<keyword evidence="2" id="KW-0326">Glycosidase</keyword>
<dbReference type="GO" id="GO:0030246">
    <property type="term" value="F:carbohydrate binding"/>
    <property type="evidence" value="ECO:0007669"/>
    <property type="project" value="InterPro"/>
</dbReference>
<reference evidence="6 7" key="1">
    <citation type="submission" date="2021-10" db="EMBL/GenBank/DDBJ databases">
        <title>Anaerobic single-cell dispensing facilitates the cultivation of human gut bacteria.</title>
        <authorList>
            <person name="Afrizal A."/>
        </authorList>
    </citation>
    <scope>NUCLEOTIDE SEQUENCE [LARGE SCALE GENOMIC DNA]</scope>
    <source>
        <strain evidence="6 7">CLA-AA-H244</strain>
    </source>
</reference>
<sequence>MSAETETQYNPQYGIRRTIFSDEYDFLTKIESVCVQEDGLHFAVRTWKDRTAKVCVTFLTPSVFRFVMVPELTSQSHRQAVLESASASESESKNAKLVETQHCFVYETEQLSLHFEKDYWEMSVYQNGKLLTKEQAFDTNVDNRWKQLPTGFQVDASGKSISTFEQFVLFSDEMFWGFGEKFTHFNKRGQRIECWQKDALSTNSEDSYKGHPYFTSSRGYSILLNTFTRSSFDMGASSWISYQIGSNDPVLDYIFLAEESKDYKKLLQQYLQLTGQIPMIPQWAFGFWMSKCSYMSRKEIEDVVDKAEQLGVGIDVIHIDGWQKPNMAGLWEWDTERFPDPEGMIRELNKKNIHLSLWNYPYLQENSPEYKALAERGFFIKNKEGQPALFKSTADSEYLSACFDFTNPEFLEWYGERIKKIVRMGVSVIKTDFSEAVPKDVVFYNGMNGYEGHNLLTYLYAKNIYGWMKEICEKRGELPLLWGRSGYAGSHTIPAAWAGDSSSDKATHSAILQAGLGMAMSGVSFWGYDLGGFYHTGYTGNEERPDAEDYLSSVQMGLWMPLSRAHGKTPREPWQYGDLALERVKKWINFRHRLAPYLYHTACQSHLFGIPMLRPLVMEYPKDPMAKMQNLSYMLGDSLLISPAFDREEYDLYLPEGQWRNIESKEVYEGGSFVHVETKSFANGGTSLLVFQKEGTSIPLLAQKEVMHVPATAWKREDLDFMTFTTTDITERIYVPGECGKVEFIQVEAKKNA</sequence>
<comment type="caution">
    <text evidence="6">The sequence shown here is derived from an EMBL/GenBank/DDBJ whole genome shotgun (WGS) entry which is preliminary data.</text>
</comment>
<accession>A0AAE3AV85</accession>
<dbReference type="CDD" id="cd14752">
    <property type="entry name" value="GH31_N"/>
    <property type="match status" value="1"/>
</dbReference>
<dbReference type="Pfam" id="PF21365">
    <property type="entry name" value="Glyco_hydro_31_3rd"/>
    <property type="match status" value="1"/>
</dbReference>
<dbReference type="Gene3D" id="2.60.40.1180">
    <property type="entry name" value="Golgi alpha-mannosidase II"/>
    <property type="match status" value="1"/>
</dbReference>
<evidence type="ECO:0000256" key="2">
    <source>
        <dbReference type="RuleBase" id="RU361185"/>
    </source>
</evidence>